<comment type="caution">
    <text evidence="2">The sequence shown here is derived from an EMBL/GenBank/DDBJ whole genome shotgun (WGS) entry which is preliminary data.</text>
</comment>
<dbReference type="Proteomes" id="UP001107960">
    <property type="component" value="Unassembled WGS sequence"/>
</dbReference>
<protein>
    <submittedName>
        <fullName evidence="2">Uncharacterized protein</fullName>
    </submittedName>
</protein>
<dbReference type="Proteomes" id="UP000603715">
    <property type="component" value="Unassembled WGS sequence"/>
</dbReference>
<dbReference type="EMBL" id="JACXXP010000048">
    <property type="protein sequence ID" value="MBD3907026.1"/>
    <property type="molecule type" value="Genomic_DNA"/>
</dbReference>
<name>A0A9Q3UTK1_9FLAO</name>
<evidence type="ECO:0000313" key="1">
    <source>
        <dbReference type="EMBL" id="MBD3907026.1"/>
    </source>
</evidence>
<dbReference type="AlphaFoldDB" id="A0A9Q3UTK1"/>
<dbReference type="Gene3D" id="3.40.630.30">
    <property type="match status" value="1"/>
</dbReference>
<accession>A0A9Q3UTK1</accession>
<evidence type="ECO:0000313" key="3">
    <source>
        <dbReference type="Proteomes" id="UP000603715"/>
    </source>
</evidence>
<dbReference type="RefSeq" id="WP_191181395.1">
    <property type="nucleotide sequence ID" value="NZ_JACXXP010000048.1"/>
</dbReference>
<evidence type="ECO:0000313" key="4">
    <source>
        <dbReference type="Proteomes" id="UP001107960"/>
    </source>
</evidence>
<sequence>MEIVSKFVVGSDQGVDEFFDVKKAFIKSSYKEIVAPEIIENYIKEHFDHRKTINVLNDFSNQLIMVFADQQPVGYCFFQTGNFYPEASENQKMTAIKEFSILKEYDLPEVRLSLWNKVKSAIQFADSLWINIRENDSQIQFFKDQKFVFMKNFVAEPFNLPSSIFELNLKKL</sequence>
<organism evidence="2 4">
    <name type="scientific">Chryseobacterium muglaense</name>
    <dbReference type="NCBI Taxonomy" id="2893752"/>
    <lineage>
        <taxon>Bacteria</taxon>
        <taxon>Pseudomonadati</taxon>
        <taxon>Bacteroidota</taxon>
        <taxon>Flavobacteriia</taxon>
        <taxon>Flavobacteriales</taxon>
        <taxon>Weeksellaceae</taxon>
        <taxon>Chryseobacterium group</taxon>
        <taxon>Chryseobacterium</taxon>
    </lineage>
</organism>
<dbReference type="EMBL" id="JAJJML010000001">
    <property type="protein sequence ID" value="MCC9034122.1"/>
    <property type="molecule type" value="Genomic_DNA"/>
</dbReference>
<evidence type="ECO:0000313" key="2">
    <source>
        <dbReference type="EMBL" id="MCC9034122.1"/>
    </source>
</evidence>
<proteinExistence type="predicted"/>
<reference evidence="1" key="3">
    <citation type="submission" date="2024-05" db="EMBL/GenBank/DDBJ databases">
        <title>Description of novel Chryseobacterium sp. strain C-2.</title>
        <authorList>
            <person name="Saticioglu I.B."/>
        </authorList>
    </citation>
    <scope>NUCLEOTIDE SEQUENCE</scope>
    <source>
        <strain evidence="1">C-2</strain>
    </source>
</reference>
<keyword evidence="3" id="KW-1185">Reference proteome</keyword>
<gene>
    <name evidence="1" type="ORF">IEW27_20800</name>
    <name evidence="2" type="ORF">LNP80_07605</name>
</gene>
<reference evidence="3" key="2">
    <citation type="submission" date="2023-07" db="EMBL/GenBank/DDBJ databases">
        <title>Description of novel Chryseobacterium sp. strain C-2.</title>
        <authorList>
            <person name="Saticioglu I.B."/>
        </authorList>
    </citation>
    <scope>NUCLEOTIDE SEQUENCE [LARGE SCALE GENOMIC DNA]</scope>
    <source>
        <strain evidence="3">C-2</strain>
    </source>
</reference>
<reference evidence="2" key="1">
    <citation type="submission" date="2021-11" db="EMBL/GenBank/DDBJ databases">
        <title>Description of novel Chryseobacterium species.</title>
        <authorList>
            <person name="Saticioglu I.B."/>
            <person name="Ay H."/>
            <person name="Altun S."/>
            <person name="Duman M."/>
        </authorList>
    </citation>
    <scope>NUCLEOTIDE SEQUENCE</scope>
    <source>
        <strain evidence="2">C-39</strain>
    </source>
</reference>